<dbReference type="Proteomes" id="UP000002774">
    <property type="component" value="Chromosome"/>
</dbReference>
<dbReference type="Pfam" id="PF02311">
    <property type="entry name" value="AraC_binding"/>
    <property type="match status" value="1"/>
</dbReference>
<dbReference type="STRING" id="714943.Mucpa_6288"/>
<evidence type="ECO:0000313" key="5">
    <source>
        <dbReference type="EMBL" id="EHQ30344.1"/>
    </source>
</evidence>
<name>H1Y3T2_9SPHI</name>
<dbReference type="PROSITE" id="PS01124">
    <property type="entry name" value="HTH_ARAC_FAMILY_2"/>
    <property type="match status" value="1"/>
</dbReference>
<keyword evidence="2" id="KW-0238">DNA-binding</keyword>
<dbReference type="InterPro" id="IPR014710">
    <property type="entry name" value="RmlC-like_jellyroll"/>
</dbReference>
<dbReference type="SUPFAM" id="SSF51215">
    <property type="entry name" value="Regulatory protein AraC"/>
    <property type="match status" value="1"/>
</dbReference>
<reference evidence="5" key="1">
    <citation type="submission" date="2011-09" db="EMBL/GenBank/DDBJ databases">
        <title>The permanent draft genome of Mucilaginibacter paludis DSM 18603.</title>
        <authorList>
            <consortium name="US DOE Joint Genome Institute (JGI-PGF)"/>
            <person name="Lucas S."/>
            <person name="Han J."/>
            <person name="Lapidus A."/>
            <person name="Bruce D."/>
            <person name="Goodwin L."/>
            <person name="Pitluck S."/>
            <person name="Peters L."/>
            <person name="Kyrpides N."/>
            <person name="Mavromatis K."/>
            <person name="Ivanova N."/>
            <person name="Mikhailova N."/>
            <person name="Held B."/>
            <person name="Detter J.C."/>
            <person name="Tapia R."/>
            <person name="Han C."/>
            <person name="Land M."/>
            <person name="Hauser L."/>
            <person name="Markowitz V."/>
            <person name="Cheng J.-F."/>
            <person name="Hugenholtz P."/>
            <person name="Woyke T."/>
            <person name="Wu D."/>
            <person name="Tindall B."/>
            <person name="Brambilla E."/>
            <person name="Klenk H.-P."/>
            <person name="Eisen J.A."/>
        </authorList>
    </citation>
    <scope>NUCLEOTIDE SEQUENCE [LARGE SCALE GENOMIC DNA]</scope>
    <source>
        <strain evidence="5">DSM 18603</strain>
    </source>
</reference>
<evidence type="ECO:0000313" key="6">
    <source>
        <dbReference type="Proteomes" id="UP000002774"/>
    </source>
</evidence>
<protein>
    <submittedName>
        <fullName evidence="5">Transcriptional regulator, AraC family</fullName>
    </submittedName>
</protein>
<dbReference type="PANTHER" id="PTHR43280:SF2">
    <property type="entry name" value="HTH-TYPE TRANSCRIPTIONAL REGULATOR EXSA"/>
    <property type="match status" value="1"/>
</dbReference>
<dbReference type="Gene3D" id="1.10.10.60">
    <property type="entry name" value="Homeodomain-like"/>
    <property type="match status" value="2"/>
</dbReference>
<evidence type="ECO:0000259" key="4">
    <source>
        <dbReference type="PROSITE" id="PS01124"/>
    </source>
</evidence>
<evidence type="ECO:0000256" key="2">
    <source>
        <dbReference type="ARBA" id="ARBA00023125"/>
    </source>
</evidence>
<dbReference type="GO" id="GO:0043565">
    <property type="term" value="F:sequence-specific DNA binding"/>
    <property type="evidence" value="ECO:0007669"/>
    <property type="project" value="InterPro"/>
</dbReference>
<keyword evidence="1" id="KW-0805">Transcription regulation</keyword>
<keyword evidence="3" id="KW-0804">Transcription</keyword>
<dbReference type="InterPro" id="IPR003313">
    <property type="entry name" value="AraC-bd"/>
</dbReference>
<dbReference type="Pfam" id="PF12833">
    <property type="entry name" value="HTH_18"/>
    <property type="match status" value="1"/>
</dbReference>
<dbReference type="Gene3D" id="2.60.120.10">
    <property type="entry name" value="Jelly Rolls"/>
    <property type="match status" value="1"/>
</dbReference>
<dbReference type="eggNOG" id="COG1917">
    <property type="taxonomic scope" value="Bacteria"/>
</dbReference>
<dbReference type="PROSITE" id="PS00041">
    <property type="entry name" value="HTH_ARAC_FAMILY_1"/>
    <property type="match status" value="1"/>
</dbReference>
<dbReference type="PANTHER" id="PTHR43280">
    <property type="entry name" value="ARAC-FAMILY TRANSCRIPTIONAL REGULATOR"/>
    <property type="match status" value="1"/>
</dbReference>
<feature type="domain" description="HTH araC/xylS-type" evidence="4">
    <location>
        <begin position="177"/>
        <end position="276"/>
    </location>
</feature>
<evidence type="ECO:0000256" key="1">
    <source>
        <dbReference type="ARBA" id="ARBA00023015"/>
    </source>
</evidence>
<dbReference type="InterPro" id="IPR018060">
    <property type="entry name" value="HTH_AraC"/>
</dbReference>
<dbReference type="SUPFAM" id="SSF46689">
    <property type="entry name" value="Homeodomain-like"/>
    <property type="match status" value="1"/>
</dbReference>
<proteinExistence type="predicted"/>
<dbReference type="OrthoDB" id="636258at2"/>
<dbReference type="InterPro" id="IPR009057">
    <property type="entry name" value="Homeodomain-like_sf"/>
</dbReference>
<organism evidence="5 6">
    <name type="scientific">Mucilaginibacter paludis DSM 18603</name>
    <dbReference type="NCBI Taxonomy" id="714943"/>
    <lineage>
        <taxon>Bacteria</taxon>
        <taxon>Pseudomonadati</taxon>
        <taxon>Bacteroidota</taxon>
        <taxon>Sphingobacteriia</taxon>
        <taxon>Sphingobacteriales</taxon>
        <taxon>Sphingobacteriaceae</taxon>
        <taxon>Mucilaginibacter</taxon>
    </lineage>
</organism>
<dbReference type="RefSeq" id="WP_008511996.1">
    <property type="nucleotide sequence ID" value="NZ_CM001403.1"/>
</dbReference>
<keyword evidence="6" id="KW-1185">Reference proteome</keyword>
<dbReference type="InterPro" id="IPR037923">
    <property type="entry name" value="HTH-like"/>
</dbReference>
<gene>
    <name evidence="5" type="ORF">Mucpa_6288</name>
</gene>
<dbReference type="AlphaFoldDB" id="H1Y3T2"/>
<sequence>MKKLKQFDALLVEEYEETVFHQPSHSQNYYEIVYIFEGNGVHWLNDSGITYNSGDLFVVSPEDKHYFEIKQRTRFAIVKFTDSYFCDKQHLIPDDLLINRPETIMRNKLLKEGKLALDESARYLLNNTMCNIVASKDRKDLTSSPFIYCQVLSVFGLIKEAMAQLDIPLRSRLPDLKALTLYIHQHIYEPEKIQVKNVAANFNIAPNYFSVYFSRNFDMSYRDYINNYRIKLIEKRVMAGLTLKQIANEFGFSDESHLSHFFRKRIALSPGQYRAQKARLDQKT</sequence>
<accession>H1Y3T2</accession>
<evidence type="ECO:0000256" key="3">
    <source>
        <dbReference type="ARBA" id="ARBA00023163"/>
    </source>
</evidence>
<dbReference type="InterPro" id="IPR018062">
    <property type="entry name" value="HTH_AraC-typ_CS"/>
</dbReference>
<dbReference type="eggNOG" id="COG2207">
    <property type="taxonomic scope" value="Bacteria"/>
</dbReference>
<dbReference type="SMART" id="SM00342">
    <property type="entry name" value="HTH_ARAC"/>
    <property type="match status" value="1"/>
</dbReference>
<dbReference type="HOGENOM" id="CLU_000445_88_3_10"/>
<dbReference type="GO" id="GO:0003700">
    <property type="term" value="F:DNA-binding transcription factor activity"/>
    <property type="evidence" value="ECO:0007669"/>
    <property type="project" value="InterPro"/>
</dbReference>
<dbReference type="EMBL" id="CM001403">
    <property type="protein sequence ID" value="EHQ30344.1"/>
    <property type="molecule type" value="Genomic_DNA"/>
</dbReference>